<dbReference type="InterPro" id="IPR002314">
    <property type="entry name" value="aa-tRNA-synt_IIb"/>
</dbReference>
<dbReference type="NCBIfam" id="TIGR00408">
    <property type="entry name" value="proS_fam_I"/>
    <property type="match status" value="1"/>
</dbReference>
<dbReference type="SUPFAM" id="SSF64586">
    <property type="entry name" value="C-terminal domain of ProRS"/>
    <property type="match status" value="1"/>
</dbReference>
<dbReference type="Proteomes" id="UP001189429">
    <property type="component" value="Unassembled WGS sequence"/>
</dbReference>
<feature type="region of interest" description="Disordered" evidence="6">
    <location>
        <begin position="1035"/>
        <end position="1054"/>
    </location>
</feature>
<dbReference type="InterPro" id="IPR036621">
    <property type="entry name" value="Anticodon-bd_dom_sf"/>
</dbReference>
<feature type="region of interest" description="Disordered" evidence="6">
    <location>
        <begin position="1"/>
        <end position="33"/>
    </location>
</feature>
<dbReference type="SUPFAM" id="SSF52954">
    <property type="entry name" value="Class II aaRS ABD-related"/>
    <property type="match status" value="1"/>
</dbReference>
<evidence type="ECO:0000256" key="3">
    <source>
        <dbReference type="ARBA" id="ARBA00022741"/>
    </source>
</evidence>
<organism evidence="8 9">
    <name type="scientific">Prorocentrum cordatum</name>
    <dbReference type="NCBI Taxonomy" id="2364126"/>
    <lineage>
        <taxon>Eukaryota</taxon>
        <taxon>Sar</taxon>
        <taxon>Alveolata</taxon>
        <taxon>Dinophyceae</taxon>
        <taxon>Prorocentrales</taxon>
        <taxon>Prorocentraceae</taxon>
        <taxon>Prorocentrum</taxon>
    </lineage>
</organism>
<dbReference type="PANTHER" id="PTHR43382">
    <property type="entry name" value="PROLYL-TRNA SYNTHETASE"/>
    <property type="match status" value="1"/>
</dbReference>
<evidence type="ECO:0000256" key="2">
    <source>
        <dbReference type="ARBA" id="ARBA00022598"/>
    </source>
</evidence>
<feature type="region of interest" description="Disordered" evidence="6">
    <location>
        <begin position="168"/>
        <end position="202"/>
    </location>
</feature>
<dbReference type="Gene3D" id="3.30.930.10">
    <property type="entry name" value="Bira Bifunctional Protein, Domain 2"/>
    <property type="match status" value="1"/>
</dbReference>
<keyword evidence="2" id="KW-0436">Ligase</keyword>
<dbReference type="InterPro" id="IPR006195">
    <property type="entry name" value="aa-tRNA-synth_II"/>
</dbReference>
<dbReference type="InterPro" id="IPR004154">
    <property type="entry name" value="Anticodon-bd"/>
</dbReference>
<evidence type="ECO:0000313" key="9">
    <source>
        <dbReference type="Proteomes" id="UP001189429"/>
    </source>
</evidence>
<reference evidence="8" key="1">
    <citation type="submission" date="2023-10" db="EMBL/GenBank/DDBJ databases">
        <authorList>
            <person name="Chen Y."/>
            <person name="Shah S."/>
            <person name="Dougan E. K."/>
            <person name="Thang M."/>
            <person name="Chan C."/>
        </authorList>
    </citation>
    <scope>NUCLEOTIDE SEQUENCE [LARGE SCALE GENOMIC DNA]</scope>
</reference>
<evidence type="ECO:0000256" key="1">
    <source>
        <dbReference type="ARBA" id="ARBA00012831"/>
    </source>
</evidence>
<evidence type="ECO:0000259" key="7">
    <source>
        <dbReference type="PROSITE" id="PS50862"/>
    </source>
</evidence>
<dbReference type="InterPro" id="IPR004499">
    <property type="entry name" value="Pro-tRNA-ligase_IIa_arc-type"/>
</dbReference>
<evidence type="ECO:0000256" key="4">
    <source>
        <dbReference type="ARBA" id="ARBA00022840"/>
    </source>
</evidence>
<proteinExistence type="inferred from homology"/>
<dbReference type="EC" id="6.1.1.15" evidence="1"/>
<dbReference type="PANTHER" id="PTHR43382:SF3">
    <property type="entry name" value="PROLINE--TRNA LIGASE, CHLOROPLASTIC_MITOCHONDRIAL"/>
    <property type="match status" value="1"/>
</dbReference>
<sequence length="1101" mass="117900">MGWMWEKRESRQDNGQWKDGEDGDSGGKGETPAVAVGSRVPEAQARIALGDACALAPSHGHRVLRPIGEGSSRLLEGCEGWESYSSDAYNGIAASCGFYSDDPVDNLSLTKTSIINVANGPVESWLFVLSPPRGRRAGPAGPSGRPPWQRVGAAAAVLAAAAAAKAAQTEEPIQKPKKQKKQKQQQQQETASASSAPASVKISKRSEDYPQWYLDVIAAADLVDDAPVRGCKILRPAGFAIWESIQGLLDPKLKSIGVQNAYFPLLIPVSFLSKEATHVDGFAKECAVVTHHRLKSVIGENGEAAVAVDPDSKLPDPYVIRPTSETVVWHMYGKWIQSYQDLPLKMNQWVNVMRWEMRTRPFLRSAEFLWQEGHTAHATREDADATAREVLDLYVWLGQDQLGLPLFPGRKSARERFAGAEETYTIECLTQNGMAIQAGTSHFLGQNFAKAFDVTFQTEEQTRELVWATSWGVSTRLIGAIIMVHSDDDGLVLPPPIAAIQVVICVLFVKKDPEKQLEVIAAAEKLGKELEAAGLRVRVDARTEVRLGARCFEYERKGVPLRLELGAKDMDNGVAMAKLRTGGDKFTVSLASATEEVPAALERVKMELRARSDALKEKLSFRPKSREEFEARLKEPTPGMLIVPWGGDSEDEERLQDETGATLRCYPFELENEPIPEGTALAVQARRVPHEALPEGQRAVWSSVLPSPLSVFEGTLSDDAGVTVDGAFDAVKGQGASARPASARALGGGRARGGAAAAPVLLEDSSDEGPQVLLGDLRQPLATIAGGWTRARRAVPRSPPASRPRGILLALPGSFRTADRLNVAEADGFSGLVGPFQVVSVPLRATAPRPLSTAAPALVVDLEISETDLEALAPLGAGDTDGLVPAGSARGRARAGHTLRASPAFRAGLVATRGAAPVEGVPPVPARSRLGAQPKPWSGMARPRAAGAIAAALCDGAPTTRAEVQLEIQGLMAGSHQSADLQGARLEASQLLADEATRVRLGGFAEGDAVGGEPRVSSTPGFTLEPALLRPRESLRRAGPQRGRRRSLGLGAHSSPLHSAARAELLRELRARVPALVARARAESAEAAALERMTIWKQEGR</sequence>
<name>A0ABN9QWG1_9DINO</name>
<dbReference type="Gene3D" id="3.30.110.30">
    <property type="entry name" value="C-terminal domain of ProRS"/>
    <property type="match status" value="1"/>
</dbReference>
<dbReference type="SMART" id="SM00946">
    <property type="entry name" value="ProRS-C_1"/>
    <property type="match status" value="1"/>
</dbReference>
<dbReference type="Pfam" id="PF03129">
    <property type="entry name" value="HGTP_anticodon"/>
    <property type="match status" value="1"/>
</dbReference>
<dbReference type="SUPFAM" id="SSF55681">
    <property type="entry name" value="Class II aaRS and biotin synthetases"/>
    <property type="match status" value="1"/>
</dbReference>
<keyword evidence="4" id="KW-0067">ATP-binding</keyword>
<dbReference type="HAMAP" id="MF_01571">
    <property type="entry name" value="Pro_tRNA_synth_type3"/>
    <property type="match status" value="1"/>
</dbReference>
<keyword evidence="3" id="KW-0547">Nucleotide-binding</keyword>
<feature type="domain" description="Aminoacyl-transfer RNA synthetases class-II family profile" evidence="7">
    <location>
        <begin position="234"/>
        <end position="494"/>
    </location>
</feature>
<evidence type="ECO:0000313" key="8">
    <source>
        <dbReference type="EMBL" id="CAK0810671.1"/>
    </source>
</evidence>
<keyword evidence="9" id="KW-1185">Reference proteome</keyword>
<dbReference type="PROSITE" id="PS50862">
    <property type="entry name" value="AA_TRNA_LIGASE_II"/>
    <property type="match status" value="1"/>
</dbReference>
<accession>A0ABN9QWG1</accession>
<dbReference type="InterPro" id="IPR016061">
    <property type="entry name" value="Pro-tRNA_ligase_II_C"/>
</dbReference>
<gene>
    <name evidence="8" type="ORF">PCOR1329_LOCUS15564</name>
</gene>
<evidence type="ECO:0000256" key="6">
    <source>
        <dbReference type="SAM" id="MobiDB-lite"/>
    </source>
</evidence>
<protein>
    <recommendedName>
        <fullName evidence="1">proline--tRNA ligase</fullName>
        <ecNumber evidence="1">6.1.1.15</ecNumber>
    </recommendedName>
</protein>
<keyword evidence="5" id="KW-0030">Aminoacyl-tRNA synthetase</keyword>
<feature type="compositionally biased region" description="Basic and acidic residues" evidence="6">
    <location>
        <begin position="1"/>
        <end position="20"/>
    </location>
</feature>
<feature type="region of interest" description="Disordered" evidence="6">
    <location>
        <begin position="920"/>
        <end position="939"/>
    </location>
</feature>
<dbReference type="Pfam" id="PF00587">
    <property type="entry name" value="tRNA-synt_2b"/>
    <property type="match status" value="1"/>
</dbReference>
<dbReference type="InterPro" id="IPR045864">
    <property type="entry name" value="aa-tRNA-synth_II/BPL/LPL"/>
</dbReference>
<dbReference type="Gene3D" id="3.40.50.800">
    <property type="entry name" value="Anticodon-binding domain"/>
    <property type="match status" value="1"/>
</dbReference>
<dbReference type="Pfam" id="PF09180">
    <property type="entry name" value="ProRS-C_1"/>
    <property type="match status" value="1"/>
</dbReference>
<evidence type="ECO:0000256" key="5">
    <source>
        <dbReference type="ARBA" id="ARBA00023146"/>
    </source>
</evidence>
<dbReference type="EMBL" id="CAUYUJ010004714">
    <property type="protein sequence ID" value="CAK0810671.1"/>
    <property type="molecule type" value="Genomic_DNA"/>
</dbReference>
<dbReference type="InterPro" id="IPR033721">
    <property type="entry name" value="ProRS_core_arch_euk"/>
</dbReference>
<dbReference type="InterPro" id="IPR017449">
    <property type="entry name" value="Pro-tRNA_synth_II"/>
</dbReference>
<dbReference type="CDD" id="cd00778">
    <property type="entry name" value="ProRS_core_arch_euk"/>
    <property type="match status" value="1"/>
</dbReference>
<comment type="caution">
    <text evidence="8">The sequence shown here is derived from an EMBL/GenBank/DDBJ whole genome shotgun (WGS) entry which is preliminary data.</text>
</comment>